<dbReference type="Pfam" id="PF00561">
    <property type="entry name" value="Abhydrolase_1"/>
    <property type="match status" value="1"/>
</dbReference>
<dbReference type="InterPro" id="IPR029058">
    <property type="entry name" value="AB_hydrolase_fold"/>
</dbReference>
<keyword evidence="2" id="KW-0378">Hydrolase</keyword>
<comment type="caution">
    <text evidence="2">The sequence shown here is derived from an EMBL/GenBank/DDBJ whole genome shotgun (WGS) entry which is preliminary data.</text>
</comment>
<proteinExistence type="predicted"/>
<evidence type="ECO:0000313" key="2">
    <source>
        <dbReference type="EMBL" id="MBS7525542.1"/>
    </source>
</evidence>
<dbReference type="Proteomes" id="UP000746471">
    <property type="component" value="Unassembled WGS sequence"/>
</dbReference>
<keyword evidence="3" id="KW-1185">Reference proteome</keyword>
<feature type="domain" description="AB hydrolase-1" evidence="1">
    <location>
        <begin position="29"/>
        <end position="259"/>
    </location>
</feature>
<sequence>MQNQRDEISKSIKTGDFMTNYHDYGEGFPLLLIHGSGPGVSAWANWRLVLPVLSDKRRVLAPDMVGFGYTERPEGIVYSMDVWMKQAIDFLDAMGIEKTDVVGNSFGGSMALALAIHHPERVRKIVLMGAMGVDFPITYGLDFVWGYEPSVETMAKVLDLFVVDKSFLSDQLAEMRYHASVEPGFQEAFSSMFPWPRQFSVKAMAHDEALIKTIPHKTLIVHGREDAVIPLENSVRLNNLIKNSELHVFGLCGHWTQIEQTKKFNDLVDLFLSQE</sequence>
<organism evidence="2 3">
    <name type="scientific">Fusibacter paucivorans</name>
    <dbReference type="NCBI Taxonomy" id="76009"/>
    <lineage>
        <taxon>Bacteria</taxon>
        <taxon>Bacillati</taxon>
        <taxon>Bacillota</taxon>
        <taxon>Clostridia</taxon>
        <taxon>Eubacteriales</taxon>
        <taxon>Eubacteriales Family XII. Incertae Sedis</taxon>
        <taxon>Fusibacter</taxon>
    </lineage>
</organism>
<accession>A0ABS5PNB2</accession>
<protein>
    <submittedName>
        <fullName evidence="2">Alpha/beta fold hydrolase</fullName>
    </submittedName>
</protein>
<evidence type="ECO:0000313" key="3">
    <source>
        <dbReference type="Proteomes" id="UP000746471"/>
    </source>
</evidence>
<dbReference type="InterPro" id="IPR000073">
    <property type="entry name" value="AB_hydrolase_1"/>
</dbReference>
<dbReference type="SUPFAM" id="SSF53474">
    <property type="entry name" value="alpha/beta-Hydrolases"/>
    <property type="match status" value="1"/>
</dbReference>
<dbReference type="EMBL" id="JAHBCL010000003">
    <property type="protein sequence ID" value="MBS7525542.1"/>
    <property type="molecule type" value="Genomic_DNA"/>
</dbReference>
<dbReference type="RefSeq" id="WP_213235330.1">
    <property type="nucleotide sequence ID" value="NZ_JAHBCL010000003.1"/>
</dbReference>
<evidence type="ECO:0000259" key="1">
    <source>
        <dbReference type="Pfam" id="PF00561"/>
    </source>
</evidence>
<gene>
    <name evidence="2" type="ORF">KHM83_02480</name>
</gene>
<reference evidence="2 3" key="1">
    <citation type="submission" date="2021-05" db="EMBL/GenBank/DDBJ databases">
        <title>Fusibacter ferrireducens sp. nov., an anaerobic, sulfur- and Fe-reducing bacterium isolated from the mangrove sediment.</title>
        <authorList>
            <person name="Qiu D."/>
        </authorList>
    </citation>
    <scope>NUCLEOTIDE SEQUENCE [LARGE SCALE GENOMIC DNA]</scope>
    <source>
        <strain evidence="2 3">DSM 12116</strain>
    </source>
</reference>
<dbReference type="GO" id="GO:0016787">
    <property type="term" value="F:hydrolase activity"/>
    <property type="evidence" value="ECO:0007669"/>
    <property type="project" value="UniProtKB-KW"/>
</dbReference>
<name>A0ABS5PNB2_9FIRM</name>
<dbReference type="PRINTS" id="PR00111">
    <property type="entry name" value="ABHYDROLASE"/>
</dbReference>
<dbReference type="PANTHER" id="PTHR46438:SF11">
    <property type="entry name" value="LIPASE-RELATED"/>
    <property type="match status" value="1"/>
</dbReference>
<dbReference type="PANTHER" id="PTHR46438">
    <property type="entry name" value="ALPHA/BETA-HYDROLASES SUPERFAMILY PROTEIN"/>
    <property type="match status" value="1"/>
</dbReference>
<dbReference type="Gene3D" id="3.40.50.1820">
    <property type="entry name" value="alpha/beta hydrolase"/>
    <property type="match status" value="1"/>
</dbReference>